<dbReference type="PANTHER" id="PTHR47331:SF1">
    <property type="entry name" value="GAG-LIKE PROTEIN"/>
    <property type="match status" value="1"/>
</dbReference>
<dbReference type="PhylomeDB" id="B4NV66"/>
<dbReference type="PANTHER" id="PTHR47331">
    <property type="entry name" value="PHD-TYPE DOMAIN-CONTAINING PROTEIN"/>
    <property type="match status" value="1"/>
</dbReference>
<dbReference type="Proteomes" id="UP000000304">
    <property type="component" value="Unassembled WGS sequence"/>
</dbReference>
<dbReference type="EMBL" id="CH986282">
    <property type="protein sequence ID" value="EDX15941.1"/>
    <property type="molecule type" value="Genomic_DNA"/>
</dbReference>
<evidence type="ECO:0000313" key="1">
    <source>
        <dbReference type="EMBL" id="EDX15941.1"/>
    </source>
</evidence>
<gene>
    <name evidence="1" type="primary">Dsim\GD10396</name>
    <name evidence="1" type="ORF">Dsim_GD10396</name>
</gene>
<dbReference type="AlphaFoldDB" id="B4NV66"/>
<dbReference type="OrthoDB" id="7867520at2759"/>
<reference evidence="1 2" key="1">
    <citation type="journal article" date="2007" name="Nature">
        <title>Evolution of genes and genomes on the Drosophila phylogeny.</title>
        <authorList>
            <consortium name="Drosophila 12 Genomes Consortium"/>
            <person name="Clark A.G."/>
            <person name="Eisen M.B."/>
            <person name="Smith D.R."/>
            <person name="Bergman C.M."/>
            <person name="Oliver B."/>
            <person name="Markow T.A."/>
            <person name="Kaufman T.C."/>
            <person name="Kellis M."/>
            <person name="Gelbart W."/>
            <person name="Iyer V.N."/>
            <person name="Pollard D.A."/>
            <person name="Sackton T.B."/>
            <person name="Larracuente A.M."/>
            <person name="Singh N.D."/>
            <person name="Abad J.P."/>
            <person name="Abt D.N."/>
            <person name="Adryan B."/>
            <person name="Aguade M."/>
            <person name="Akashi H."/>
            <person name="Anderson W.W."/>
            <person name="Aquadro C.F."/>
            <person name="Ardell D.H."/>
            <person name="Arguello R."/>
            <person name="Artieri C.G."/>
            <person name="Barbash D.A."/>
            <person name="Barker D."/>
            <person name="Barsanti P."/>
            <person name="Batterham P."/>
            <person name="Batzoglou S."/>
            <person name="Begun D."/>
            <person name="Bhutkar A."/>
            <person name="Blanco E."/>
            <person name="Bosak S.A."/>
            <person name="Bradley R.K."/>
            <person name="Brand A.D."/>
            <person name="Brent M.R."/>
            <person name="Brooks A.N."/>
            <person name="Brown R.H."/>
            <person name="Butlin R.K."/>
            <person name="Caggese C."/>
            <person name="Calvi B.R."/>
            <person name="Bernardo de Carvalho A."/>
            <person name="Caspi A."/>
            <person name="Castrezana S."/>
            <person name="Celniker S.E."/>
            <person name="Chang J.L."/>
            <person name="Chapple C."/>
            <person name="Chatterji S."/>
            <person name="Chinwalla A."/>
            <person name="Civetta A."/>
            <person name="Clifton S.W."/>
            <person name="Comeron J.M."/>
            <person name="Costello J.C."/>
            <person name="Coyne J.A."/>
            <person name="Daub J."/>
            <person name="David R.G."/>
            <person name="Delcher A.L."/>
            <person name="Delehaunty K."/>
            <person name="Do C.B."/>
            <person name="Ebling H."/>
            <person name="Edwards K."/>
            <person name="Eickbush T."/>
            <person name="Evans J.D."/>
            <person name="Filipski A."/>
            <person name="Findeiss S."/>
            <person name="Freyhult E."/>
            <person name="Fulton L."/>
            <person name="Fulton R."/>
            <person name="Garcia A.C."/>
            <person name="Gardiner A."/>
            <person name="Garfield D.A."/>
            <person name="Garvin B.E."/>
            <person name="Gibson G."/>
            <person name="Gilbert D."/>
            <person name="Gnerre S."/>
            <person name="Godfrey J."/>
            <person name="Good R."/>
            <person name="Gotea V."/>
            <person name="Gravely B."/>
            <person name="Greenberg A.J."/>
            <person name="Griffiths-Jones S."/>
            <person name="Gross S."/>
            <person name="Guigo R."/>
            <person name="Gustafson E.A."/>
            <person name="Haerty W."/>
            <person name="Hahn M.W."/>
            <person name="Halligan D.L."/>
            <person name="Halpern A.L."/>
            <person name="Halter G.M."/>
            <person name="Han M.V."/>
            <person name="Heger A."/>
            <person name="Hillier L."/>
            <person name="Hinrichs A.S."/>
            <person name="Holmes I."/>
            <person name="Hoskins R.A."/>
            <person name="Hubisz M.J."/>
            <person name="Hultmark D."/>
            <person name="Huntley M.A."/>
            <person name="Jaffe D.B."/>
            <person name="Jagadeeshan S."/>
            <person name="Jeck W.R."/>
            <person name="Johnson J."/>
            <person name="Jones C.D."/>
            <person name="Jordan W.C."/>
            <person name="Karpen G.H."/>
            <person name="Kataoka E."/>
            <person name="Keightley P.D."/>
            <person name="Kheradpour P."/>
            <person name="Kirkness E.F."/>
            <person name="Koerich L.B."/>
            <person name="Kristiansen K."/>
            <person name="Kudrna D."/>
            <person name="Kulathinal R.J."/>
            <person name="Kumar S."/>
            <person name="Kwok R."/>
            <person name="Lander E."/>
            <person name="Langley C.H."/>
            <person name="Lapoint R."/>
            <person name="Lazzaro B.P."/>
            <person name="Lee S.J."/>
            <person name="Levesque L."/>
            <person name="Li R."/>
            <person name="Lin C.F."/>
            <person name="Lin M.F."/>
            <person name="Lindblad-Toh K."/>
            <person name="Llopart A."/>
            <person name="Long M."/>
            <person name="Low L."/>
            <person name="Lozovsky E."/>
            <person name="Lu J."/>
            <person name="Luo M."/>
            <person name="Machado C.A."/>
            <person name="Makalowski W."/>
            <person name="Marzo M."/>
            <person name="Matsuda M."/>
            <person name="Matzkin L."/>
            <person name="McAllister B."/>
            <person name="McBride C.S."/>
            <person name="McKernan B."/>
            <person name="McKernan K."/>
            <person name="Mendez-Lago M."/>
            <person name="Minx P."/>
            <person name="Mollenhauer M.U."/>
            <person name="Montooth K."/>
            <person name="Mount S.M."/>
            <person name="Mu X."/>
            <person name="Myers E."/>
            <person name="Negre B."/>
            <person name="Newfeld S."/>
            <person name="Nielsen R."/>
            <person name="Noor M.A."/>
            <person name="O'Grady P."/>
            <person name="Pachter L."/>
            <person name="Papaceit M."/>
            <person name="Parisi M.J."/>
            <person name="Parisi M."/>
            <person name="Parts L."/>
            <person name="Pedersen J.S."/>
            <person name="Pesole G."/>
            <person name="Phillippy A.M."/>
            <person name="Ponting C.P."/>
            <person name="Pop M."/>
            <person name="Porcelli D."/>
            <person name="Powell J.R."/>
            <person name="Prohaska S."/>
            <person name="Pruitt K."/>
            <person name="Puig M."/>
            <person name="Quesneville H."/>
            <person name="Ram K.R."/>
            <person name="Rand D."/>
            <person name="Rasmussen M.D."/>
            <person name="Reed L.K."/>
            <person name="Reenan R."/>
            <person name="Reily A."/>
            <person name="Remington K.A."/>
            <person name="Rieger T.T."/>
            <person name="Ritchie M.G."/>
            <person name="Robin C."/>
            <person name="Rogers Y.H."/>
            <person name="Rohde C."/>
            <person name="Rozas J."/>
            <person name="Rubenfield M.J."/>
            <person name="Ruiz A."/>
            <person name="Russo S."/>
            <person name="Salzberg S.L."/>
            <person name="Sanchez-Gracia A."/>
            <person name="Saranga D.J."/>
            <person name="Sato H."/>
            <person name="Schaeffer S.W."/>
            <person name="Schatz M.C."/>
            <person name="Schlenke T."/>
            <person name="Schwartz R."/>
            <person name="Segarra C."/>
            <person name="Singh R.S."/>
            <person name="Sirot L."/>
            <person name="Sirota M."/>
            <person name="Sisneros N.B."/>
            <person name="Smith C.D."/>
            <person name="Smith T.F."/>
            <person name="Spieth J."/>
            <person name="Stage D.E."/>
            <person name="Stark A."/>
            <person name="Stephan W."/>
            <person name="Strausberg R.L."/>
            <person name="Strempel S."/>
            <person name="Sturgill D."/>
            <person name="Sutton G."/>
            <person name="Sutton G.G."/>
            <person name="Tao W."/>
            <person name="Teichmann S."/>
            <person name="Tobari Y.N."/>
            <person name="Tomimura Y."/>
            <person name="Tsolas J.M."/>
            <person name="Valente V.L."/>
            <person name="Venter E."/>
            <person name="Venter J.C."/>
            <person name="Vicario S."/>
            <person name="Vieira F.G."/>
            <person name="Vilella A.J."/>
            <person name="Villasante A."/>
            <person name="Walenz B."/>
            <person name="Wang J."/>
            <person name="Wasserman M."/>
            <person name="Watts T."/>
            <person name="Wilson D."/>
            <person name="Wilson R.K."/>
            <person name="Wing R.A."/>
            <person name="Wolfner M.F."/>
            <person name="Wong A."/>
            <person name="Wong G.K."/>
            <person name="Wu C.I."/>
            <person name="Wu G."/>
            <person name="Yamamoto D."/>
            <person name="Yang H.P."/>
            <person name="Yang S.P."/>
            <person name="Yorke J.A."/>
            <person name="Yoshida K."/>
            <person name="Zdobnov E."/>
            <person name="Zhang P."/>
            <person name="Zhang Y."/>
            <person name="Zimin A.V."/>
            <person name="Baldwin J."/>
            <person name="Abdouelleil A."/>
            <person name="Abdulkadir J."/>
            <person name="Abebe A."/>
            <person name="Abera B."/>
            <person name="Abreu J."/>
            <person name="Acer S.C."/>
            <person name="Aftuck L."/>
            <person name="Alexander A."/>
            <person name="An P."/>
            <person name="Anderson E."/>
            <person name="Anderson S."/>
            <person name="Arachi H."/>
            <person name="Azer M."/>
            <person name="Bachantsang P."/>
            <person name="Barry A."/>
            <person name="Bayul T."/>
            <person name="Berlin A."/>
            <person name="Bessette D."/>
            <person name="Bloom T."/>
            <person name="Blye J."/>
            <person name="Boguslavskiy L."/>
            <person name="Bonnet C."/>
            <person name="Boukhgalter B."/>
            <person name="Bourzgui I."/>
            <person name="Brown A."/>
            <person name="Cahill P."/>
            <person name="Channer S."/>
            <person name="Cheshatsang Y."/>
            <person name="Chuda L."/>
            <person name="Citroen M."/>
            <person name="Collymore A."/>
            <person name="Cooke P."/>
            <person name="Costello M."/>
            <person name="D'Aco K."/>
            <person name="Daza R."/>
            <person name="De Haan G."/>
            <person name="DeGray S."/>
            <person name="DeMaso C."/>
            <person name="Dhargay N."/>
            <person name="Dooley K."/>
            <person name="Dooley E."/>
            <person name="Doricent M."/>
            <person name="Dorje P."/>
            <person name="Dorjee K."/>
            <person name="Dupes A."/>
            <person name="Elong R."/>
            <person name="Falk J."/>
            <person name="Farina A."/>
            <person name="Faro S."/>
            <person name="Ferguson D."/>
            <person name="Fisher S."/>
            <person name="Foley C.D."/>
            <person name="Franke A."/>
            <person name="Friedrich D."/>
            <person name="Gadbois L."/>
            <person name="Gearin G."/>
            <person name="Gearin C.R."/>
            <person name="Giannoukos G."/>
            <person name="Goode T."/>
            <person name="Graham J."/>
            <person name="Grandbois E."/>
            <person name="Grewal S."/>
            <person name="Gyaltsen K."/>
            <person name="Hafez N."/>
            <person name="Hagos B."/>
            <person name="Hall J."/>
            <person name="Henson C."/>
            <person name="Hollinger A."/>
            <person name="Honan T."/>
            <person name="Huard M.D."/>
            <person name="Hughes L."/>
            <person name="Hurhula B."/>
            <person name="Husby M.E."/>
            <person name="Kamat A."/>
            <person name="Kanga B."/>
            <person name="Kashin S."/>
            <person name="Khazanovich D."/>
            <person name="Kisner P."/>
            <person name="Lance K."/>
            <person name="Lara M."/>
            <person name="Lee W."/>
            <person name="Lennon N."/>
            <person name="Letendre F."/>
            <person name="LeVine R."/>
            <person name="Lipovsky A."/>
            <person name="Liu X."/>
            <person name="Liu J."/>
            <person name="Liu S."/>
            <person name="Lokyitsang T."/>
            <person name="Lokyitsang Y."/>
            <person name="Lubonja R."/>
            <person name="Lui A."/>
            <person name="MacDonald P."/>
            <person name="Magnisalis V."/>
            <person name="Maru K."/>
            <person name="Matthews C."/>
            <person name="McCusker W."/>
            <person name="McDonough S."/>
            <person name="Mehta T."/>
            <person name="Meldrim J."/>
            <person name="Meneus L."/>
            <person name="Mihai O."/>
            <person name="Mihalev A."/>
            <person name="Mihova T."/>
            <person name="Mittelman R."/>
            <person name="Mlenga V."/>
            <person name="Montmayeur A."/>
            <person name="Mulrain L."/>
            <person name="Navidi A."/>
            <person name="Naylor J."/>
            <person name="Negash T."/>
            <person name="Nguyen T."/>
            <person name="Nguyen N."/>
            <person name="Nicol R."/>
            <person name="Norbu C."/>
            <person name="Norbu N."/>
            <person name="Novod N."/>
            <person name="O'Neill B."/>
            <person name="Osman S."/>
            <person name="Markiewicz E."/>
            <person name="Oyono O.L."/>
            <person name="Patti C."/>
            <person name="Phunkhang P."/>
            <person name="Pierre F."/>
            <person name="Priest M."/>
            <person name="Raghuraman S."/>
            <person name="Rege F."/>
            <person name="Reyes R."/>
            <person name="Rise C."/>
            <person name="Rogov P."/>
            <person name="Ross K."/>
            <person name="Ryan E."/>
            <person name="Settipalli S."/>
            <person name="Shea T."/>
            <person name="Sherpa N."/>
            <person name="Shi L."/>
            <person name="Shih D."/>
            <person name="Sparrow T."/>
            <person name="Spaulding J."/>
            <person name="Stalker J."/>
            <person name="Stange-Thomann N."/>
            <person name="Stavropoulos S."/>
            <person name="Stone C."/>
            <person name="Strader C."/>
            <person name="Tesfaye S."/>
            <person name="Thomson T."/>
            <person name="Thoulutsang Y."/>
            <person name="Thoulutsang D."/>
            <person name="Topham K."/>
            <person name="Topping I."/>
            <person name="Tsamla T."/>
            <person name="Vassiliev H."/>
            <person name="Vo A."/>
            <person name="Wangchuk T."/>
            <person name="Wangdi T."/>
            <person name="Weiand M."/>
            <person name="Wilkinson J."/>
            <person name="Wilson A."/>
            <person name="Yadav S."/>
            <person name="Young G."/>
            <person name="Yu Q."/>
            <person name="Zembek L."/>
            <person name="Zhong D."/>
            <person name="Zimmer A."/>
            <person name="Zwirko Z."/>
            <person name="Jaffe D.B."/>
            <person name="Alvarez P."/>
            <person name="Brockman W."/>
            <person name="Butler J."/>
            <person name="Chin C."/>
            <person name="Gnerre S."/>
            <person name="Grabherr M."/>
            <person name="Kleber M."/>
            <person name="Mauceli E."/>
            <person name="MacCallum I."/>
        </authorList>
    </citation>
    <scope>NUCLEOTIDE SEQUENCE [LARGE SCALE GENOMIC DNA]</scope>
    <source>
        <strain evidence="2">white501</strain>
    </source>
</reference>
<proteinExistence type="predicted"/>
<evidence type="ECO:0000313" key="2">
    <source>
        <dbReference type="Proteomes" id="UP000000304"/>
    </source>
</evidence>
<dbReference type="HOGENOM" id="CLU_1273442_0_0_1"/>
<protein>
    <submittedName>
        <fullName evidence="1">GD10396</fullName>
    </submittedName>
</protein>
<organism evidence="1 2">
    <name type="scientific">Drosophila simulans</name>
    <name type="common">Fruit fly</name>
    <dbReference type="NCBI Taxonomy" id="7240"/>
    <lineage>
        <taxon>Eukaryota</taxon>
        <taxon>Metazoa</taxon>
        <taxon>Ecdysozoa</taxon>
        <taxon>Arthropoda</taxon>
        <taxon>Hexapoda</taxon>
        <taxon>Insecta</taxon>
        <taxon>Pterygota</taxon>
        <taxon>Neoptera</taxon>
        <taxon>Endopterygota</taxon>
        <taxon>Diptera</taxon>
        <taxon>Brachycera</taxon>
        <taxon>Muscomorpha</taxon>
        <taxon>Ephydroidea</taxon>
        <taxon>Drosophilidae</taxon>
        <taxon>Drosophila</taxon>
        <taxon>Sophophora</taxon>
    </lineage>
</organism>
<keyword evidence="2" id="KW-1185">Reference proteome</keyword>
<accession>B4NV66</accession>
<sequence length="217" mass="24886">MNLSCVDTDGGRLLFRILPVTLYGAGRKVETYALLDDGSSVTMIDDELRRDLGVQGERRQLNIQCLSLPMQTLSRQNVQGVNKDARLPMKPYSNAVPKLLIGLDHGHLGFHLERGGSLERDLDDAMEQMVEDYFDIENYGVKPAPHVAASDDVRAQRMLQDTTVRVGRRYQTGLLWKDDHVVLPQSYEMEYKRLVNVEKKLKRKEPLEQEYDRIIKD</sequence>
<name>B4NV66_DROSI</name>